<proteinExistence type="inferred from homology"/>
<keyword evidence="5" id="KW-0805">Transcription regulation</keyword>
<dbReference type="eggNOG" id="ENOG502QQMC">
    <property type="taxonomic scope" value="Eukaryota"/>
</dbReference>
<dbReference type="GO" id="GO:0032259">
    <property type="term" value="P:methylation"/>
    <property type="evidence" value="ECO:0007669"/>
    <property type="project" value="UniProtKB-KW"/>
</dbReference>
<comment type="catalytic activity">
    <reaction evidence="9">
        <text>L-methionyl-[protein] + S-adenosyl-L-methionine = S-methyl-L-methionyl-[protein] + S-adenosyl-L-homocysteine</text>
        <dbReference type="Rhea" id="RHEA:60560"/>
        <dbReference type="Rhea" id="RHEA-COMP:12313"/>
        <dbReference type="Rhea" id="RHEA-COMP:15592"/>
        <dbReference type="ChEBI" id="CHEBI:16044"/>
        <dbReference type="ChEBI" id="CHEBI:57856"/>
        <dbReference type="ChEBI" id="CHEBI:59789"/>
        <dbReference type="ChEBI" id="CHEBI:142742"/>
    </reaction>
    <physiologicalReaction direction="left-to-right" evidence="9">
        <dbReference type="Rhea" id="RHEA:60561"/>
    </physiologicalReaction>
</comment>
<dbReference type="OrthoDB" id="2013972at2759"/>
<dbReference type="Proteomes" id="UP000016931">
    <property type="component" value="Unassembled WGS sequence"/>
</dbReference>
<evidence type="ECO:0000256" key="4">
    <source>
        <dbReference type="ARBA" id="ARBA00022691"/>
    </source>
</evidence>
<evidence type="ECO:0000256" key="8">
    <source>
        <dbReference type="ARBA" id="ARBA00038158"/>
    </source>
</evidence>
<keyword evidence="7" id="KW-0539">Nucleus</keyword>
<evidence type="ECO:0000256" key="6">
    <source>
        <dbReference type="ARBA" id="ARBA00023163"/>
    </source>
</evidence>
<dbReference type="STRING" id="692275.M3DA02"/>
<dbReference type="Pfam" id="PF13489">
    <property type="entry name" value="Methyltransf_23"/>
    <property type="match status" value="1"/>
</dbReference>
<sequence length="365" mass="41053">MSAALTPPTTPTTTHMYSVQAKPVHVNSGAAAPSKPYEASRMSRGLPINALLSTPTTEPAQPVDAVHKFVENGRTYYRYRQDMYMFPADDTEHERLDIIHNLIYGTAMNGQLHIAPFTGTPRRILDIGFGSGFWMIEAGKKYPTTEIIGFDLDNALGSAVLDNCQFRSPVDFTAPQWEIEDGSVDLVHMSQLCGCVPSWPDQYAKAFRSLRPSTGWIEHIEFDWMPRSTDSQIPPQANDLVHWWHWMLSASDQAGKSLRFREDTEDLLENAGFVDVSHKRVRVPLFNAGTKDKRERKLAHAYQTAMGHQGSQSFTGFTMALFTRYHRLPAPQVADICARALSVVQGQPMPLYITLHIYTARRPQS</sequence>
<dbReference type="CDD" id="cd02440">
    <property type="entry name" value="AdoMet_MTases"/>
    <property type="match status" value="1"/>
</dbReference>
<gene>
    <name evidence="10" type="ORF">SEPMUDRAFT_63370</name>
</gene>
<dbReference type="AlphaFoldDB" id="M3DA02"/>
<keyword evidence="4" id="KW-0949">S-adenosyl-L-methionine</keyword>
<protein>
    <submittedName>
        <fullName evidence="10">S-adenosyl-L-methionine-dependent methyltransferase</fullName>
    </submittedName>
</protein>
<dbReference type="EMBL" id="KB456262">
    <property type="protein sequence ID" value="EMF14714.1"/>
    <property type="molecule type" value="Genomic_DNA"/>
</dbReference>
<evidence type="ECO:0000256" key="2">
    <source>
        <dbReference type="ARBA" id="ARBA00022603"/>
    </source>
</evidence>
<dbReference type="GeneID" id="27906772"/>
<dbReference type="GO" id="GO:0008168">
    <property type="term" value="F:methyltransferase activity"/>
    <property type="evidence" value="ECO:0007669"/>
    <property type="project" value="UniProtKB-KW"/>
</dbReference>
<evidence type="ECO:0000313" key="10">
    <source>
        <dbReference type="EMBL" id="EMF14714.1"/>
    </source>
</evidence>
<comment type="similarity">
    <text evidence="8">Belongs to the methyltransferase superfamily. LaeA methyltransferase family.</text>
</comment>
<dbReference type="HOGENOM" id="CLU_010595_2_0_1"/>
<dbReference type="Gene3D" id="3.40.50.150">
    <property type="entry name" value="Vaccinia Virus protein VP39"/>
    <property type="match status" value="1"/>
</dbReference>
<accession>M3DA02</accession>
<evidence type="ECO:0000256" key="3">
    <source>
        <dbReference type="ARBA" id="ARBA00022679"/>
    </source>
</evidence>
<keyword evidence="3 10" id="KW-0808">Transferase</keyword>
<keyword evidence="6" id="KW-0804">Transcription</keyword>
<dbReference type="GO" id="GO:0005634">
    <property type="term" value="C:nucleus"/>
    <property type="evidence" value="ECO:0007669"/>
    <property type="project" value="UniProtKB-SubCell"/>
</dbReference>
<dbReference type="SUPFAM" id="SSF53335">
    <property type="entry name" value="S-adenosyl-L-methionine-dependent methyltransferases"/>
    <property type="match status" value="1"/>
</dbReference>
<evidence type="ECO:0000256" key="1">
    <source>
        <dbReference type="ARBA" id="ARBA00004123"/>
    </source>
</evidence>
<dbReference type="InterPro" id="IPR029063">
    <property type="entry name" value="SAM-dependent_MTases_sf"/>
</dbReference>
<evidence type="ECO:0000256" key="7">
    <source>
        <dbReference type="ARBA" id="ARBA00023242"/>
    </source>
</evidence>
<keyword evidence="2 10" id="KW-0489">Methyltransferase</keyword>
<dbReference type="RefSeq" id="XP_016762835.1">
    <property type="nucleotide sequence ID" value="XM_016909635.1"/>
</dbReference>
<evidence type="ECO:0000256" key="5">
    <source>
        <dbReference type="ARBA" id="ARBA00023015"/>
    </source>
</evidence>
<comment type="subcellular location">
    <subcellularLocation>
        <location evidence="1">Nucleus</location>
    </subcellularLocation>
</comment>
<evidence type="ECO:0000313" key="11">
    <source>
        <dbReference type="Proteomes" id="UP000016931"/>
    </source>
</evidence>
<keyword evidence="11" id="KW-1185">Reference proteome</keyword>
<evidence type="ECO:0000256" key="9">
    <source>
        <dbReference type="ARBA" id="ARBA00047870"/>
    </source>
</evidence>
<organism evidence="10 11">
    <name type="scientific">Sphaerulina musiva (strain SO2202)</name>
    <name type="common">Poplar stem canker fungus</name>
    <name type="synonym">Septoria musiva</name>
    <dbReference type="NCBI Taxonomy" id="692275"/>
    <lineage>
        <taxon>Eukaryota</taxon>
        <taxon>Fungi</taxon>
        <taxon>Dikarya</taxon>
        <taxon>Ascomycota</taxon>
        <taxon>Pezizomycotina</taxon>
        <taxon>Dothideomycetes</taxon>
        <taxon>Dothideomycetidae</taxon>
        <taxon>Mycosphaerellales</taxon>
        <taxon>Mycosphaerellaceae</taxon>
        <taxon>Sphaerulina</taxon>
    </lineage>
</organism>
<dbReference type="PANTHER" id="PTHR43591">
    <property type="entry name" value="METHYLTRANSFERASE"/>
    <property type="match status" value="1"/>
</dbReference>
<name>M3DA02_SPHMS</name>
<dbReference type="PANTHER" id="PTHR43591:SF30">
    <property type="entry name" value="PROTEIN-METHIONINE METHYLTRANSFERASE LAEA"/>
    <property type="match status" value="1"/>
</dbReference>
<reference evidence="10 11" key="1">
    <citation type="journal article" date="2012" name="PLoS Pathog.">
        <title>Diverse lifestyles and strategies of plant pathogenesis encoded in the genomes of eighteen Dothideomycetes fungi.</title>
        <authorList>
            <person name="Ohm R.A."/>
            <person name="Feau N."/>
            <person name="Henrissat B."/>
            <person name="Schoch C.L."/>
            <person name="Horwitz B.A."/>
            <person name="Barry K.W."/>
            <person name="Condon B.J."/>
            <person name="Copeland A.C."/>
            <person name="Dhillon B."/>
            <person name="Glaser F."/>
            <person name="Hesse C.N."/>
            <person name="Kosti I."/>
            <person name="LaButti K."/>
            <person name="Lindquist E.A."/>
            <person name="Lucas S."/>
            <person name="Salamov A.A."/>
            <person name="Bradshaw R.E."/>
            <person name="Ciuffetti L."/>
            <person name="Hamelin R.C."/>
            <person name="Kema G.H.J."/>
            <person name="Lawrence C."/>
            <person name="Scott J.A."/>
            <person name="Spatafora J.W."/>
            <person name="Turgeon B.G."/>
            <person name="de Wit P.J.G.M."/>
            <person name="Zhong S."/>
            <person name="Goodwin S.B."/>
            <person name="Grigoriev I.V."/>
        </authorList>
    </citation>
    <scope>NUCLEOTIDE SEQUENCE [LARGE SCALE GENOMIC DNA]</scope>
    <source>
        <strain evidence="10 11">SO2202</strain>
    </source>
</reference>